<keyword evidence="3" id="KW-1185">Reference proteome</keyword>
<dbReference type="Proteomes" id="UP000265520">
    <property type="component" value="Unassembled WGS sequence"/>
</dbReference>
<comment type="caution">
    <text evidence="2">The sequence shown here is derived from an EMBL/GenBank/DDBJ whole genome shotgun (WGS) entry which is preliminary data.</text>
</comment>
<proteinExistence type="predicted"/>
<feature type="region of interest" description="Disordered" evidence="1">
    <location>
        <begin position="1"/>
        <end position="62"/>
    </location>
</feature>
<name>A0A392TYJ7_9FABA</name>
<evidence type="ECO:0000313" key="2">
    <source>
        <dbReference type="EMBL" id="MCI65176.1"/>
    </source>
</evidence>
<reference evidence="2 3" key="1">
    <citation type="journal article" date="2018" name="Front. Plant Sci.">
        <title>Red Clover (Trifolium pratense) and Zigzag Clover (T. medium) - A Picture of Genomic Similarities and Differences.</title>
        <authorList>
            <person name="Dluhosova J."/>
            <person name="Istvanek J."/>
            <person name="Nedelnik J."/>
            <person name="Repkova J."/>
        </authorList>
    </citation>
    <scope>NUCLEOTIDE SEQUENCE [LARGE SCALE GENOMIC DNA]</scope>
    <source>
        <strain evidence="3">cv. 10/8</strain>
        <tissue evidence="2">Leaf</tissue>
    </source>
</reference>
<feature type="non-terminal residue" evidence="2">
    <location>
        <position position="62"/>
    </location>
</feature>
<organism evidence="2 3">
    <name type="scientific">Trifolium medium</name>
    <dbReference type="NCBI Taxonomy" id="97028"/>
    <lineage>
        <taxon>Eukaryota</taxon>
        <taxon>Viridiplantae</taxon>
        <taxon>Streptophyta</taxon>
        <taxon>Embryophyta</taxon>
        <taxon>Tracheophyta</taxon>
        <taxon>Spermatophyta</taxon>
        <taxon>Magnoliopsida</taxon>
        <taxon>eudicotyledons</taxon>
        <taxon>Gunneridae</taxon>
        <taxon>Pentapetalae</taxon>
        <taxon>rosids</taxon>
        <taxon>fabids</taxon>
        <taxon>Fabales</taxon>
        <taxon>Fabaceae</taxon>
        <taxon>Papilionoideae</taxon>
        <taxon>50 kb inversion clade</taxon>
        <taxon>NPAAA clade</taxon>
        <taxon>Hologalegina</taxon>
        <taxon>IRL clade</taxon>
        <taxon>Trifolieae</taxon>
        <taxon>Trifolium</taxon>
    </lineage>
</organism>
<evidence type="ECO:0000313" key="3">
    <source>
        <dbReference type="Proteomes" id="UP000265520"/>
    </source>
</evidence>
<feature type="non-terminal residue" evidence="2">
    <location>
        <position position="1"/>
    </location>
</feature>
<evidence type="ECO:0000256" key="1">
    <source>
        <dbReference type="SAM" id="MobiDB-lite"/>
    </source>
</evidence>
<feature type="compositionally biased region" description="Low complexity" evidence="1">
    <location>
        <begin position="34"/>
        <end position="55"/>
    </location>
</feature>
<dbReference type="EMBL" id="LXQA010671037">
    <property type="protein sequence ID" value="MCI65176.1"/>
    <property type="molecule type" value="Genomic_DNA"/>
</dbReference>
<dbReference type="AlphaFoldDB" id="A0A392TYJ7"/>
<sequence>DNDSEPSSKRSKSINLISDEEPEAETGIPSEDQPPASSSGPPTATEAPQTTTDPAVPEHSHK</sequence>
<accession>A0A392TYJ7</accession>
<protein>
    <submittedName>
        <fullName evidence="2">Uncharacterized protein</fullName>
    </submittedName>
</protein>